<dbReference type="InterPro" id="IPR011343">
    <property type="entry name" value="DeoC"/>
</dbReference>
<keyword evidence="2" id="KW-0704">Schiff base</keyword>
<dbReference type="Proteomes" id="UP000245884">
    <property type="component" value="Unassembled WGS sequence"/>
</dbReference>
<dbReference type="NCBIfam" id="TIGR00126">
    <property type="entry name" value="deoC"/>
    <property type="match status" value="1"/>
</dbReference>
<dbReference type="PANTHER" id="PTHR10889">
    <property type="entry name" value="DEOXYRIBOSE-PHOSPHATE ALDOLASE"/>
    <property type="match status" value="1"/>
</dbReference>
<dbReference type="Gene3D" id="3.20.20.70">
    <property type="entry name" value="Aldolase class I"/>
    <property type="match status" value="1"/>
</dbReference>
<dbReference type="SUPFAM" id="SSF51569">
    <property type="entry name" value="Aldolase"/>
    <property type="match status" value="1"/>
</dbReference>
<proteinExistence type="predicted"/>
<dbReference type="GO" id="GO:0005737">
    <property type="term" value="C:cytoplasm"/>
    <property type="evidence" value="ECO:0007669"/>
    <property type="project" value="InterPro"/>
</dbReference>
<keyword evidence="1" id="KW-0963">Cytoplasm</keyword>
<feature type="active site" description="Proton donor/acceptor" evidence="2">
    <location>
        <position position="126"/>
    </location>
</feature>
<dbReference type="GO" id="GO:0046386">
    <property type="term" value="P:deoxyribose phosphate catabolic process"/>
    <property type="evidence" value="ECO:0007669"/>
    <property type="project" value="UniProtKB-UniPathway"/>
</dbReference>
<evidence type="ECO:0000313" key="3">
    <source>
        <dbReference type="EMBL" id="PWN25236.1"/>
    </source>
</evidence>
<dbReference type="UniPathway" id="UPA00002">
    <property type="reaction ID" value="UER00468"/>
</dbReference>
<organism evidence="3 4">
    <name type="scientific">Jaminaea rosea</name>
    <dbReference type="NCBI Taxonomy" id="1569628"/>
    <lineage>
        <taxon>Eukaryota</taxon>
        <taxon>Fungi</taxon>
        <taxon>Dikarya</taxon>
        <taxon>Basidiomycota</taxon>
        <taxon>Ustilaginomycotina</taxon>
        <taxon>Exobasidiomycetes</taxon>
        <taxon>Microstromatales</taxon>
        <taxon>Microstromatales incertae sedis</taxon>
        <taxon>Jaminaea</taxon>
    </lineage>
</organism>
<dbReference type="GO" id="GO:0016052">
    <property type="term" value="P:carbohydrate catabolic process"/>
    <property type="evidence" value="ECO:0007669"/>
    <property type="project" value="TreeGrafter"/>
</dbReference>
<dbReference type="OrthoDB" id="70823at2759"/>
<evidence type="ECO:0000256" key="1">
    <source>
        <dbReference type="ARBA" id="ARBA00022490"/>
    </source>
</evidence>
<dbReference type="RefSeq" id="XP_025359848.1">
    <property type="nucleotide sequence ID" value="XM_025507019.1"/>
</dbReference>
<dbReference type="GeneID" id="37028842"/>
<feature type="active site" description="Schiff-base intermediate with acetaldehyde" evidence="2">
    <location>
        <position position="96"/>
    </location>
</feature>
<dbReference type="PANTHER" id="PTHR10889:SF1">
    <property type="entry name" value="DEOXYRIBOSE-PHOSPHATE ALDOLASE"/>
    <property type="match status" value="1"/>
</dbReference>
<protein>
    <submittedName>
        <fullName evidence="3">Deoxyribose-phosphate aldolase</fullName>
    </submittedName>
</protein>
<accession>A0A316UIY8</accession>
<dbReference type="Pfam" id="PF01791">
    <property type="entry name" value="DeoC"/>
    <property type="match status" value="1"/>
</dbReference>
<name>A0A316UIY8_9BASI</name>
<gene>
    <name evidence="3" type="ORF">BDZ90DRAFT_234436</name>
</gene>
<dbReference type="GO" id="GO:0009264">
    <property type="term" value="P:deoxyribonucleotide catabolic process"/>
    <property type="evidence" value="ECO:0007669"/>
    <property type="project" value="InterPro"/>
</dbReference>
<reference evidence="3 4" key="1">
    <citation type="journal article" date="2018" name="Mol. Biol. Evol.">
        <title>Broad Genomic Sampling Reveals a Smut Pathogenic Ancestry of the Fungal Clade Ustilaginomycotina.</title>
        <authorList>
            <person name="Kijpornyongpan T."/>
            <person name="Mondo S.J."/>
            <person name="Barry K."/>
            <person name="Sandor L."/>
            <person name="Lee J."/>
            <person name="Lipzen A."/>
            <person name="Pangilinan J."/>
            <person name="LaButti K."/>
            <person name="Hainaut M."/>
            <person name="Henrissat B."/>
            <person name="Grigoriev I.V."/>
            <person name="Spatafora J.W."/>
            <person name="Aime M.C."/>
        </authorList>
    </citation>
    <scope>NUCLEOTIDE SEQUENCE [LARGE SCALE GENOMIC DNA]</scope>
    <source>
        <strain evidence="3 4">MCA 5214</strain>
    </source>
</reference>
<dbReference type="SMART" id="SM01133">
    <property type="entry name" value="DeoC"/>
    <property type="match status" value="1"/>
</dbReference>
<sequence>MAICTVGFPFGAACSRGKAAETEQAVRDGAQEIDMVQNVGWVREARWDDVFDDVEAVVKAAGAVPVKVILETCYLTREEIAASTLVCCLAGAAFVKTSTGYGTGGTKAEDIRLMAEVAHARGVKVKASGGIRSWQTAALMIENGADRVGASGTRAIIEQFEAGSSTSSEAAAGGY</sequence>
<dbReference type="AlphaFoldDB" id="A0A316UIY8"/>
<dbReference type="InterPro" id="IPR002915">
    <property type="entry name" value="DeoC/FbaB/LacD_aldolase"/>
</dbReference>
<evidence type="ECO:0000256" key="2">
    <source>
        <dbReference type="PIRSR" id="PIRSR001357-50"/>
    </source>
</evidence>
<dbReference type="GO" id="GO:0004139">
    <property type="term" value="F:deoxyribose-phosphate aldolase activity"/>
    <property type="evidence" value="ECO:0007669"/>
    <property type="project" value="InterPro"/>
</dbReference>
<keyword evidence="4" id="KW-1185">Reference proteome</keyword>
<dbReference type="STRING" id="1569628.A0A316UIY8"/>
<evidence type="ECO:0000313" key="4">
    <source>
        <dbReference type="Proteomes" id="UP000245884"/>
    </source>
</evidence>
<dbReference type="EMBL" id="KZ819677">
    <property type="protein sequence ID" value="PWN25236.1"/>
    <property type="molecule type" value="Genomic_DNA"/>
</dbReference>
<dbReference type="InterPro" id="IPR013785">
    <property type="entry name" value="Aldolase_TIM"/>
</dbReference>
<dbReference type="PIRSF" id="PIRSF001357">
    <property type="entry name" value="DeoC"/>
    <property type="match status" value="1"/>
</dbReference>